<gene>
    <name evidence="1" type="ORF">METZ01_LOCUS57535</name>
</gene>
<dbReference type="EMBL" id="UINC01003252">
    <property type="protein sequence ID" value="SVA04681.1"/>
    <property type="molecule type" value="Genomic_DNA"/>
</dbReference>
<evidence type="ECO:0000313" key="1">
    <source>
        <dbReference type="EMBL" id="SVA04681.1"/>
    </source>
</evidence>
<sequence length="328" mass="35239">MGTSISALLIISVLLTAVVIMFKANQIGAELLAVANKSAAETIADRVSTKIEISSTQDFKASYELATKHNPNDTEGCKPIYSGLSRQGILITTNEIDCFWFIGPEGATARFTLDKIMTSPVETDKRATGNSQVSLDYLGLGAEISNAPQTYGNPFTDLNSGNYHWVSSGFTLTGASTEENPYRFKIWSATVHEARNEGGYSVLLTIDGVDSKDLSAVACVKNFHWKNSGSTSFTVSQLEEKLDIFVILNTAAGATDMKVPVKGSVPLQSSQWAYSISNDNYQVGVFNPGETITMTINLNDEPQVAGTLLVTLPNGVGTSYPFPSICAM</sequence>
<protein>
    <submittedName>
        <fullName evidence="1">Uncharacterized protein</fullName>
    </submittedName>
</protein>
<organism evidence="1">
    <name type="scientific">marine metagenome</name>
    <dbReference type="NCBI Taxonomy" id="408172"/>
    <lineage>
        <taxon>unclassified sequences</taxon>
        <taxon>metagenomes</taxon>
        <taxon>ecological metagenomes</taxon>
    </lineage>
</organism>
<dbReference type="AlphaFoldDB" id="A0A381SMW4"/>
<accession>A0A381SMW4</accession>
<reference evidence="1" key="1">
    <citation type="submission" date="2018-05" db="EMBL/GenBank/DDBJ databases">
        <authorList>
            <person name="Lanie J.A."/>
            <person name="Ng W.-L."/>
            <person name="Kazmierczak K.M."/>
            <person name="Andrzejewski T.M."/>
            <person name="Davidsen T.M."/>
            <person name="Wayne K.J."/>
            <person name="Tettelin H."/>
            <person name="Glass J.I."/>
            <person name="Rusch D."/>
            <person name="Podicherti R."/>
            <person name="Tsui H.-C.T."/>
            <person name="Winkler M.E."/>
        </authorList>
    </citation>
    <scope>NUCLEOTIDE SEQUENCE</scope>
</reference>
<name>A0A381SMW4_9ZZZZ</name>
<proteinExistence type="predicted"/>